<dbReference type="PANTHER" id="PTHR47955:SF15">
    <property type="entry name" value="CYTOCHROME P450 71A2-LIKE"/>
    <property type="match status" value="1"/>
</dbReference>
<proteinExistence type="inferred from homology"/>
<dbReference type="GO" id="GO:0005506">
    <property type="term" value="F:iron ion binding"/>
    <property type="evidence" value="ECO:0007669"/>
    <property type="project" value="InterPro"/>
</dbReference>
<organism evidence="4 5">
    <name type="scientific">Carnegiea gigantea</name>
    <dbReference type="NCBI Taxonomy" id="171969"/>
    <lineage>
        <taxon>Eukaryota</taxon>
        <taxon>Viridiplantae</taxon>
        <taxon>Streptophyta</taxon>
        <taxon>Embryophyta</taxon>
        <taxon>Tracheophyta</taxon>
        <taxon>Spermatophyta</taxon>
        <taxon>Magnoliopsida</taxon>
        <taxon>eudicotyledons</taxon>
        <taxon>Gunneridae</taxon>
        <taxon>Pentapetalae</taxon>
        <taxon>Caryophyllales</taxon>
        <taxon>Cactineae</taxon>
        <taxon>Cactaceae</taxon>
        <taxon>Cactoideae</taxon>
        <taxon>Echinocereeae</taxon>
        <taxon>Carnegiea</taxon>
    </lineage>
</organism>
<evidence type="ECO:0000313" key="5">
    <source>
        <dbReference type="Proteomes" id="UP001153076"/>
    </source>
</evidence>
<gene>
    <name evidence="4" type="ORF">Cgig2_004452</name>
</gene>
<dbReference type="PRINTS" id="PR00465">
    <property type="entry name" value="EP450IV"/>
</dbReference>
<sequence length="465" mass="53702">MLQLLSNKRVRSFHKFREEEMILLMEKTAKTISFLVDLSEMFMTFTNDVLCKVVVDRKYSGKGGGIGFKQLLREFLESLGRFRVGDFIPWLDWTICLDGWDAKVDRVAKGFNQFLEVVVREHKDHLRLDDLEKMKYLKAVIKETLRVHPPVPLLVPQLSTQDASINEYEIQARTAVAINSWAIHRDPAFWDKPDKFNPERFLNSPTDFRELEGKTPVDSFWRGREDLPCKNTLVVSSANAARKIMKTNDITFSNRPQSKISKRLIYNRKNVTGALYGEYWRQIKSICVLQLLSNRRIRSFCKVREEELALVMDKITKSSPAVNLRTFSEGNFISLLDWIDQMNGLDAKVNKVAEKLDQFLEGKLKEYIERLNREAHGDVSKKEERMKDLVDVLLKLQMDNSAGHSIKARIAINGYNIAGGTRVIANAWAVQRDPATWEDPEKFLPERSVKIIKQLKTATELCECV</sequence>
<dbReference type="OrthoDB" id="1055148at2759"/>
<protein>
    <recommendedName>
        <fullName evidence="6">Cytochrome P450</fullName>
    </recommendedName>
</protein>
<dbReference type="Gene3D" id="1.10.630.10">
    <property type="entry name" value="Cytochrome P450"/>
    <property type="match status" value="4"/>
</dbReference>
<evidence type="ECO:0008006" key="6">
    <source>
        <dbReference type="Google" id="ProtNLM"/>
    </source>
</evidence>
<evidence type="ECO:0000313" key="4">
    <source>
        <dbReference type="EMBL" id="KAJ8431420.1"/>
    </source>
</evidence>
<comment type="caution">
    <text evidence="4">The sequence shown here is derived from an EMBL/GenBank/DDBJ whole genome shotgun (WGS) entry which is preliminary data.</text>
</comment>
<dbReference type="InterPro" id="IPR036396">
    <property type="entry name" value="Cyt_P450_sf"/>
</dbReference>
<dbReference type="InterPro" id="IPR002403">
    <property type="entry name" value="Cyt_P450_E_grp-IV"/>
</dbReference>
<reference evidence="4" key="1">
    <citation type="submission" date="2022-04" db="EMBL/GenBank/DDBJ databases">
        <title>Carnegiea gigantea Genome sequencing and assembly v2.</title>
        <authorList>
            <person name="Copetti D."/>
            <person name="Sanderson M.J."/>
            <person name="Burquez A."/>
            <person name="Wojciechowski M.F."/>
        </authorList>
    </citation>
    <scope>NUCLEOTIDE SEQUENCE</scope>
    <source>
        <strain evidence="4">SGP5-SGP5p</strain>
        <tissue evidence="4">Aerial part</tissue>
    </source>
</reference>
<dbReference type="SUPFAM" id="SSF48264">
    <property type="entry name" value="Cytochrome P450"/>
    <property type="match status" value="2"/>
</dbReference>
<comment type="similarity">
    <text evidence="1">Belongs to the cytochrome P450 family.</text>
</comment>
<dbReference type="Proteomes" id="UP001153076">
    <property type="component" value="Unassembled WGS sequence"/>
</dbReference>
<keyword evidence="5" id="KW-1185">Reference proteome</keyword>
<keyword evidence="3" id="KW-0408">Iron</keyword>
<dbReference type="Pfam" id="PF00067">
    <property type="entry name" value="p450"/>
    <property type="match status" value="3"/>
</dbReference>
<dbReference type="InterPro" id="IPR001128">
    <property type="entry name" value="Cyt_P450"/>
</dbReference>
<dbReference type="GO" id="GO:0004497">
    <property type="term" value="F:monooxygenase activity"/>
    <property type="evidence" value="ECO:0007669"/>
    <property type="project" value="InterPro"/>
</dbReference>
<dbReference type="PANTHER" id="PTHR47955">
    <property type="entry name" value="CYTOCHROME P450 FAMILY 71 PROTEIN"/>
    <property type="match status" value="1"/>
</dbReference>
<evidence type="ECO:0000256" key="3">
    <source>
        <dbReference type="ARBA" id="ARBA00023004"/>
    </source>
</evidence>
<keyword evidence="2" id="KW-0479">Metal-binding</keyword>
<dbReference type="AlphaFoldDB" id="A0A9Q1JUQ5"/>
<name>A0A9Q1JUQ5_9CARY</name>
<accession>A0A9Q1JUQ5</accession>
<dbReference type="GO" id="GO:0020037">
    <property type="term" value="F:heme binding"/>
    <property type="evidence" value="ECO:0007669"/>
    <property type="project" value="InterPro"/>
</dbReference>
<dbReference type="GO" id="GO:0016705">
    <property type="term" value="F:oxidoreductase activity, acting on paired donors, with incorporation or reduction of molecular oxygen"/>
    <property type="evidence" value="ECO:0007669"/>
    <property type="project" value="InterPro"/>
</dbReference>
<evidence type="ECO:0000256" key="2">
    <source>
        <dbReference type="ARBA" id="ARBA00022723"/>
    </source>
</evidence>
<dbReference type="EMBL" id="JAKOGI010000689">
    <property type="protein sequence ID" value="KAJ8431420.1"/>
    <property type="molecule type" value="Genomic_DNA"/>
</dbReference>
<evidence type="ECO:0000256" key="1">
    <source>
        <dbReference type="ARBA" id="ARBA00010617"/>
    </source>
</evidence>